<dbReference type="InterPro" id="IPR012347">
    <property type="entry name" value="Ferritin-like"/>
</dbReference>
<evidence type="ECO:0000313" key="2">
    <source>
        <dbReference type="EMBL" id="WEK15041.1"/>
    </source>
</evidence>
<feature type="domain" description="DUF305" evidence="1">
    <location>
        <begin position="45"/>
        <end position="210"/>
    </location>
</feature>
<proteinExistence type="predicted"/>
<reference evidence="2" key="1">
    <citation type="submission" date="2023-03" db="EMBL/GenBank/DDBJ databases">
        <title>Andean soil-derived lignocellulolytic bacterial consortium as a source of novel taxa and putative plastic-active enzymes.</title>
        <authorList>
            <person name="Diaz-Garcia L."/>
            <person name="Chuvochina M."/>
            <person name="Feuerriegel G."/>
            <person name="Bunk B."/>
            <person name="Sproer C."/>
            <person name="Streit W.R."/>
            <person name="Rodriguez L.M."/>
            <person name="Overmann J."/>
            <person name="Jimenez D.J."/>
        </authorList>
    </citation>
    <scope>NUCLEOTIDE SEQUENCE</scope>
    <source>
        <strain evidence="2">MAG 4610</strain>
    </source>
</reference>
<dbReference type="PANTHER" id="PTHR36933:SF1">
    <property type="entry name" value="SLL0788 PROTEIN"/>
    <property type="match status" value="1"/>
</dbReference>
<name>A0AAJ5W2N7_9MICO</name>
<dbReference type="Gene3D" id="1.20.1260.10">
    <property type="match status" value="1"/>
</dbReference>
<accession>A0AAJ5W2N7</accession>
<dbReference type="InterPro" id="IPR005183">
    <property type="entry name" value="DUF305_CopM-like"/>
</dbReference>
<protein>
    <submittedName>
        <fullName evidence="2">DUF305 domain-containing protein</fullName>
    </submittedName>
</protein>
<gene>
    <name evidence="2" type="ORF">P0Y48_08300</name>
</gene>
<evidence type="ECO:0000313" key="3">
    <source>
        <dbReference type="Proteomes" id="UP001213972"/>
    </source>
</evidence>
<dbReference type="Pfam" id="PF03713">
    <property type="entry name" value="DUF305"/>
    <property type="match status" value="1"/>
</dbReference>
<evidence type="ECO:0000259" key="1">
    <source>
        <dbReference type="Pfam" id="PF03713"/>
    </source>
</evidence>
<dbReference type="AlphaFoldDB" id="A0AAJ5W2N7"/>
<sequence length="218" mass="23212">METRTLPPWWAVLLVALAVAGAAFAIGRFSAFDIAPTTPADTSAEAGFARDMQVHHAQAIDMAMTIYRKTSDGDLRTLAYDIATGQSEQKGLLYGWLVQWGLPQIGGPTMQWMSASEAGHEHGGTSDAPLTEEEARVAMGMASDAELAELADATGGAADCTFLTLMIRHHEGAIPMADAVLELGSDPQVLAVAERMKNAQQFEIDAMTSMQQRLGCTG</sequence>
<dbReference type="EMBL" id="CP119321">
    <property type="protein sequence ID" value="WEK15041.1"/>
    <property type="molecule type" value="Genomic_DNA"/>
</dbReference>
<organism evidence="2 3">
    <name type="scientific">Candidatus Microbacterium phytovorans</name>
    <dbReference type="NCBI Taxonomy" id="3121374"/>
    <lineage>
        <taxon>Bacteria</taxon>
        <taxon>Bacillati</taxon>
        <taxon>Actinomycetota</taxon>
        <taxon>Actinomycetes</taxon>
        <taxon>Micrococcales</taxon>
        <taxon>Microbacteriaceae</taxon>
        <taxon>Microbacterium</taxon>
    </lineage>
</organism>
<dbReference type="Proteomes" id="UP001213972">
    <property type="component" value="Chromosome"/>
</dbReference>
<dbReference type="PANTHER" id="PTHR36933">
    <property type="entry name" value="SLL0788 PROTEIN"/>
    <property type="match status" value="1"/>
</dbReference>